<organism evidence="2 3">
    <name type="scientific">Paenibacillus yanchengensis</name>
    <dbReference type="NCBI Taxonomy" id="2035833"/>
    <lineage>
        <taxon>Bacteria</taxon>
        <taxon>Bacillati</taxon>
        <taxon>Bacillota</taxon>
        <taxon>Bacilli</taxon>
        <taxon>Bacillales</taxon>
        <taxon>Paenibacillaceae</taxon>
        <taxon>Paenibacillus</taxon>
    </lineage>
</organism>
<dbReference type="InterPro" id="IPR000772">
    <property type="entry name" value="Ricin_B_lectin"/>
</dbReference>
<gene>
    <name evidence="2" type="ORF">ACFSJH_13310</name>
</gene>
<dbReference type="EMBL" id="JBHUHO010000032">
    <property type="protein sequence ID" value="MFD2116701.1"/>
    <property type="molecule type" value="Genomic_DNA"/>
</dbReference>
<evidence type="ECO:0000313" key="2">
    <source>
        <dbReference type="EMBL" id="MFD2116701.1"/>
    </source>
</evidence>
<dbReference type="PROSITE" id="PS50231">
    <property type="entry name" value="RICIN_B_LECTIN"/>
    <property type="match status" value="1"/>
</dbReference>
<feature type="domain" description="Ricin B lectin" evidence="1">
    <location>
        <begin position="42"/>
        <end position="115"/>
    </location>
</feature>
<sequence length="179" mass="19782">MKQLFMKKWVIAALALILIGSTIATIFIDTTQASNPQRHNFIHNVNSNKRLGVGGADKQSAGAHIIQWQLEDVNDQKWYIERLENGYVNIRNAESGLLLDVNGASTADGAKIIQWPDNGGLNQQWSIVPTGTDRGHSSYIINRGSGKYLDMSNYSTSNGGQAIQWSFNGGSNQRWFVNS</sequence>
<dbReference type="Pfam" id="PF14200">
    <property type="entry name" value="RicinB_lectin_2"/>
    <property type="match status" value="2"/>
</dbReference>
<proteinExistence type="predicted"/>
<name>A0ABW4YLU2_9BACL</name>
<feature type="domain" description="Ricin B lectin" evidence="1">
    <location>
        <begin position="122"/>
        <end position="177"/>
    </location>
</feature>
<dbReference type="CDD" id="cd00161">
    <property type="entry name" value="beta-trefoil_Ricin-like"/>
    <property type="match status" value="1"/>
</dbReference>
<keyword evidence="3" id="KW-1185">Reference proteome</keyword>
<reference evidence="3" key="1">
    <citation type="journal article" date="2019" name="Int. J. Syst. Evol. Microbiol.">
        <title>The Global Catalogue of Microorganisms (GCM) 10K type strain sequencing project: providing services to taxonomists for standard genome sequencing and annotation.</title>
        <authorList>
            <consortium name="The Broad Institute Genomics Platform"/>
            <consortium name="The Broad Institute Genome Sequencing Center for Infectious Disease"/>
            <person name="Wu L."/>
            <person name="Ma J."/>
        </authorList>
    </citation>
    <scope>NUCLEOTIDE SEQUENCE [LARGE SCALE GENOMIC DNA]</scope>
    <source>
        <strain evidence="3">GH52</strain>
    </source>
</reference>
<dbReference type="SUPFAM" id="SSF50370">
    <property type="entry name" value="Ricin B-like lectins"/>
    <property type="match status" value="1"/>
</dbReference>
<dbReference type="RefSeq" id="WP_377773162.1">
    <property type="nucleotide sequence ID" value="NZ_JBHUHO010000032.1"/>
</dbReference>
<dbReference type="InterPro" id="IPR035992">
    <property type="entry name" value="Ricin_B-like_lectins"/>
</dbReference>
<evidence type="ECO:0000259" key="1">
    <source>
        <dbReference type="Pfam" id="PF14200"/>
    </source>
</evidence>
<dbReference type="Gene3D" id="2.80.10.50">
    <property type="match status" value="2"/>
</dbReference>
<evidence type="ECO:0000313" key="3">
    <source>
        <dbReference type="Proteomes" id="UP001597362"/>
    </source>
</evidence>
<comment type="caution">
    <text evidence="2">The sequence shown here is derived from an EMBL/GenBank/DDBJ whole genome shotgun (WGS) entry which is preliminary data.</text>
</comment>
<protein>
    <submittedName>
        <fullName evidence="2">RICIN domain-containing protein</fullName>
    </submittedName>
</protein>
<accession>A0ABW4YLU2</accession>
<dbReference type="Proteomes" id="UP001597362">
    <property type="component" value="Unassembled WGS sequence"/>
</dbReference>